<proteinExistence type="predicted"/>
<name>A0A816LSJ6_BRANA</name>
<sequence>MFLNKGRPIPDDDIHGANYAFCKFHVGDPQRETQSEKSITENVGDVAHVSPEGNPSKKARTDSCIEH</sequence>
<protein>
    <submittedName>
        <fullName evidence="2">(rape) hypothetical protein</fullName>
    </submittedName>
</protein>
<organism evidence="2">
    <name type="scientific">Brassica napus</name>
    <name type="common">Rape</name>
    <dbReference type="NCBI Taxonomy" id="3708"/>
    <lineage>
        <taxon>Eukaryota</taxon>
        <taxon>Viridiplantae</taxon>
        <taxon>Streptophyta</taxon>
        <taxon>Embryophyta</taxon>
        <taxon>Tracheophyta</taxon>
        <taxon>Spermatophyta</taxon>
        <taxon>Magnoliopsida</taxon>
        <taxon>eudicotyledons</taxon>
        <taxon>Gunneridae</taxon>
        <taxon>Pentapetalae</taxon>
        <taxon>rosids</taxon>
        <taxon>malvids</taxon>
        <taxon>Brassicales</taxon>
        <taxon>Brassicaceae</taxon>
        <taxon>Brassiceae</taxon>
        <taxon>Brassica</taxon>
    </lineage>
</organism>
<accession>A0A816LSJ6</accession>
<reference evidence="2" key="1">
    <citation type="submission" date="2021-01" db="EMBL/GenBank/DDBJ databases">
        <authorList>
            <consortium name="Genoscope - CEA"/>
            <person name="William W."/>
        </authorList>
    </citation>
    <scope>NUCLEOTIDE SEQUENCE</scope>
</reference>
<feature type="compositionally biased region" description="Basic and acidic residues" evidence="1">
    <location>
        <begin position="30"/>
        <end position="39"/>
    </location>
</feature>
<dbReference type="Proteomes" id="UP001295469">
    <property type="component" value="Chromosome C05"/>
</dbReference>
<evidence type="ECO:0000313" key="2">
    <source>
        <dbReference type="EMBL" id="CAF1934309.1"/>
    </source>
</evidence>
<dbReference type="AlphaFoldDB" id="A0A816LSJ6"/>
<evidence type="ECO:0000256" key="1">
    <source>
        <dbReference type="SAM" id="MobiDB-lite"/>
    </source>
</evidence>
<feature type="region of interest" description="Disordered" evidence="1">
    <location>
        <begin position="30"/>
        <end position="67"/>
    </location>
</feature>
<gene>
    <name evidence="2" type="ORF">DARMORV10_C05P51160.1</name>
</gene>
<dbReference type="EMBL" id="HG994369">
    <property type="protein sequence ID" value="CAF1934309.1"/>
    <property type="molecule type" value="Genomic_DNA"/>
</dbReference>